<keyword evidence="5 10" id="KW-0418">Kinase</keyword>
<dbReference type="Proteomes" id="UP000677054">
    <property type="component" value="Unassembled WGS sequence"/>
</dbReference>
<feature type="domain" description="Histidine kinase" evidence="11">
    <location>
        <begin position="235"/>
        <end position="360"/>
    </location>
</feature>
<protein>
    <recommendedName>
        <fullName evidence="10">Protein-serine/threonine kinase</fullName>
        <ecNumber evidence="10">2.7.11.-</ecNumber>
    </recommendedName>
</protein>
<keyword evidence="7" id="KW-0809">Transit peptide</keyword>
<keyword evidence="4 10" id="KW-0547">Nucleotide-binding</keyword>
<dbReference type="EC" id="2.7.11.-" evidence="10"/>
<dbReference type="Pfam" id="PF10436">
    <property type="entry name" value="BCDHK_Adom3"/>
    <property type="match status" value="1"/>
</dbReference>
<dbReference type="InterPro" id="IPR005467">
    <property type="entry name" value="His_kinase_dom"/>
</dbReference>
<accession>A0A7R9A392</accession>
<dbReference type="GO" id="GO:0004740">
    <property type="term" value="F:pyruvate dehydrogenase (acetyl-transferring) kinase activity"/>
    <property type="evidence" value="ECO:0007669"/>
    <property type="project" value="UniProtKB-EC"/>
</dbReference>
<keyword evidence="3 10" id="KW-0808">Transferase</keyword>
<dbReference type="OrthoDB" id="241648at2759"/>
<evidence type="ECO:0000256" key="3">
    <source>
        <dbReference type="ARBA" id="ARBA00022679"/>
    </source>
</evidence>
<dbReference type="PROSITE" id="PS50109">
    <property type="entry name" value="HIS_KIN"/>
    <property type="match status" value="1"/>
</dbReference>
<keyword evidence="13" id="KW-1185">Reference proteome</keyword>
<dbReference type="InterPro" id="IPR039028">
    <property type="entry name" value="BCKD/PDK"/>
</dbReference>
<organism evidence="12">
    <name type="scientific">Darwinula stevensoni</name>
    <dbReference type="NCBI Taxonomy" id="69355"/>
    <lineage>
        <taxon>Eukaryota</taxon>
        <taxon>Metazoa</taxon>
        <taxon>Ecdysozoa</taxon>
        <taxon>Arthropoda</taxon>
        <taxon>Crustacea</taxon>
        <taxon>Oligostraca</taxon>
        <taxon>Ostracoda</taxon>
        <taxon>Podocopa</taxon>
        <taxon>Podocopida</taxon>
        <taxon>Darwinulocopina</taxon>
        <taxon>Darwinuloidea</taxon>
        <taxon>Darwinulidae</taxon>
        <taxon>Darwinula</taxon>
    </lineage>
</organism>
<dbReference type="PANTHER" id="PTHR11947">
    <property type="entry name" value="PYRUVATE DEHYDROGENASE KINASE"/>
    <property type="match status" value="1"/>
</dbReference>
<dbReference type="GO" id="GO:0010906">
    <property type="term" value="P:regulation of glucose metabolic process"/>
    <property type="evidence" value="ECO:0007669"/>
    <property type="project" value="TreeGrafter"/>
</dbReference>
<evidence type="ECO:0000313" key="13">
    <source>
        <dbReference type="Proteomes" id="UP000677054"/>
    </source>
</evidence>
<reference evidence="12" key="1">
    <citation type="submission" date="2020-11" db="EMBL/GenBank/DDBJ databases">
        <authorList>
            <person name="Tran Van P."/>
        </authorList>
    </citation>
    <scope>NUCLEOTIDE SEQUENCE</scope>
</reference>
<dbReference type="GO" id="GO:0005759">
    <property type="term" value="C:mitochondrial matrix"/>
    <property type="evidence" value="ECO:0007669"/>
    <property type="project" value="UniProtKB-SubCell"/>
</dbReference>
<keyword evidence="6 10" id="KW-0067">ATP-binding</keyword>
<dbReference type="PANTHER" id="PTHR11947:SF3">
    <property type="entry name" value="[PYRUVATE DEHYDROGENASE (ACETYL-TRANSFERRING)] KINASE, MITOCHONDRIAL"/>
    <property type="match status" value="1"/>
</dbReference>
<sequence>MRLSVRVFGRAAQMLEYYSHFNPSPLSMHQFIEFGKKSSERASFLFLRKELPVRLANIMAEIHLLPETLLAMPSVKHVQSWYIRSFQEVLDFDTLDPDRPGVLPKFCEALATIRNRHTDVVQTMAQGVVELKESHIVDTQTENSIQYFLDRFYMSRISIRMLINQHSLLFGKELNGNRRHIGSIDPSCNVLSVLKDAFENARFLCEQYYLGSPDVVVTEHNAVNPGRAIEVVYVPSHLYHILFELFKNAMRAVVEFHDPKSSAPYSPINVVIVKGKHDLTIKMSDLGGGFPLDNLELLFRYMYSTAPQPPMPESDGAPLAGYGYGLPLSRLYAKYFQGDLKISSYEGYGTDAVVYLKAVESEANEMLPVFNKASSRHYVRALQASDWSNSLTPSKPLGQVRAL</sequence>
<dbReference type="SUPFAM" id="SSF69012">
    <property type="entry name" value="alpha-ketoacid dehydrogenase kinase, N-terminal domain"/>
    <property type="match status" value="1"/>
</dbReference>
<dbReference type="FunFam" id="3.30.565.10:FF:000007">
    <property type="entry name" value="Mitochondrial pyruvate dehydrogenase kinase isoform 2"/>
    <property type="match status" value="1"/>
</dbReference>
<comment type="subcellular location">
    <subcellularLocation>
        <location evidence="1 10">Mitochondrion matrix</location>
    </subcellularLocation>
</comment>
<evidence type="ECO:0000256" key="1">
    <source>
        <dbReference type="ARBA" id="ARBA00004305"/>
    </source>
</evidence>
<comment type="similarity">
    <text evidence="2 10">Belongs to the PDK/BCKDK protein kinase family.</text>
</comment>
<proteinExistence type="inferred from homology"/>
<dbReference type="SMART" id="SM00387">
    <property type="entry name" value="HATPase_c"/>
    <property type="match status" value="1"/>
</dbReference>
<dbReference type="InterPro" id="IPR036784">
    <property type="entry name" value="AK/P_DHK_N_sf"/>
</dbReference>
<keyword evidence="8 10" id="KW-0496">Mitochondrion</keyword>
<dbReference type="GO" id="GO:0005524">
    <property type="term" value="F:ATP binding"/>
    <property type="evidence" value="ECO:0007669"/>
    <property type="project" value="UniProtKB-UniRule"/>
</dbReference>
<dbReference type="CDD" id="cd16929">
    <property type="entry name" value="HATPase_PDK-like"/>
    <property type="match status" value="1"/>
</dbReference>
<dbReference type="AlphaFoldDB" id="A0A7R9A392"/>
<dbReference type="InterPro" id="IPR003594">
    <property type="entry name" value="HATPase_dom"/>
</dbReference>
<dbReference type="Gene3D" id="1.20.140.20">
    <property type="entry name" value="Alpha-ketoacid/pyruvate dehydrogenase kinase, N-terminal domain"/>
    <property type="match status" value="1"/>
</dbReference>
<evidence type="ECO:0000256" key="9">
    <source>
        <dbReference type="ARBA" id="ARBA00048201"/>
    </source>
</evidence>
<dbReference type="InterPro" id="IPR018955">
    <property type="entry name" value="BCDHK/PDK_N"/>
</dbReference>
<evidence type="ECO:0000256" key="8">
    <source>
        <dbReference type="ARBA" id="ARBA00023128"/>
    </source>
</evidence>
<dbReference type="EMBL" id="LR900698">
    <property type="protein sequence ID" value="CAD7246609.1"/>
    <property type="molecule type" value="Genomic_DNA"/>
</dbReference>
<comment type="catalytic activity">
    <reaction evidence="9">
        <text>L-seryl-[pyruvate dehydrogenase E1 alpha subunit] + ATP = O-phospho-L-seryl-[pyruvate dehydrogenase E1 alpha subunit] + ADP + H(+)</text>
        <dbReference type="Rhea" id="RHEA:23052"/>
        <dbReference type="Rhea" id="RHEA-COMP:13689"/>
        <dbReference type="Rhea" id="RHEA-COMP:13690"/>
        <dbReference type="ChEBI" id="CHEBI:15378"/>
        <dbReference type="ChEBI" id="CHEBI:29999"/>
        <dbReference type="ChEBI" id="CHEBI:30616"/>
        <dbReference type="ChEBI" id="CHEBI:83421"/>
        <dbReference type="ChEBI" id="CHEBI:456216"/>
        <dbReference type="EC" id="2.7.11.2"/>
    </reaction>
</comment>
<evidence type="ECO:0000313" key="12">
    <source>
        <dbReference type="EMBL" id="CAD7246609.1"/>
    </source>
</evidence>
<dbReference type="Pfam" id="PF02518">
    <property type="entry name" value="HATPase_c"/>
    <property type="match status" value="1"/>
</dbReference>
<evidence type="ECO:0000259" key="11">
    <source>
        <dbReference type="PROSITE" id="PS50109"/>
    </source>
</evidence>
<evidence type="ECO:0000256" key="10">
    <source>
        <dbReference type="RuleBase" id="RU366032"/>
    </source>
</evidence>
<dbReference type="Gene3D" id="3.30.565.10">
    <property type="entry name" value="Histidine kinase-like ATPase, C-terminal domain"/>
    <property type="match status" value="1"/>
</dbReference>
<evidence type="ECO:0000256" key="4">
    <source>
        <dbReference type="ARBA" id="ARBA00022741"/>
    </source>
</evidence>
<dbReference type="EMBL" id="CAJPEV010001181">
    <property type="protein sequence ID" value="CAG0891229.1"/>
    <property type="molecule type" value="Genomic_DNA"/>
</dbReference>
<name>A0A7R9A392_9CRUS</name>
<dbReference type="InterPro" id="IPR036890">
    <property type="entry name" value="HATPase_C_sf"/>
</dbReference>
<evidence type="ECO:0000256" key="6">
    <source>
        <dbReference type="ARBA" id="ARBA00022840"/>
    </source>
</evidence>
<evidence type="ECO:0000256" key="5">
    <source>
        <dbReference type="ARBA" id="ARBA00022777"/>
    </source>
</evidence>
<evidence type="ECO:0000256" key="7">
    <source>
        <dbReference type="ARBA" id="ARBA00022946"/>
    </source>
</evidence>
<evidence type="ECO:0000256" key="2">
    <source>
        <dbReference type="ARBA" id="ARBA00006155"/>
    </source>
</evidence>
<dbReference type="SUPFAM" id="SSF55874">
    <property type="entry name" value="ATPase domain of HSP90 chaperone/DNA topoisomerase II/histidine kinase"/>
    <property type="match status" value="1"/>
</dbReference>
<gene>
    <name evidence="12" type="ORF">DSTB1V02_LOCUS6457</name>
</gene>